<feature type="compositionally biased region" description="Polar residues" evidence="1">
    <location>
        <begin position="111"/>
        <end position="123"/>
    </location>
</feature>
<reference evidence="2 3" key="1">
    <citation type="journal article" date="2019" name="Commun. Biol.">
        <title>The bagworm genome reveals a unique fibroin gene that provides high tensile strength.</title>
        <authorList>
            <person name="Kono N."/>
            <person name="Nakamura H."/>
            <person name="Ohtoshi R."/>
            <person name="Tomita M."/>
            <person name="Numata K."/>
            <person name="Arakawa K."/>
        </authorList>
    </citation>
    <scope>NUCLEOTIDE SEQUENCE [LARGE SCALE GENOMIC DNA]</scope>
</reference>
<proteinExistence type="predicted"/>
<evidence type="ECO:0000313" key="3">
    <source>
        <dbReference type="Proteomes" id="UP000299102"/>
    </source>
</evidence>
<feature type="region of interest" description="Disordered" evidence="1">
    <location>
        <begin position="102"/>
        <end position="123"/>
    </location>
</feature>
<evidence type="ECO:0000313" key="2">
    <source>
        <dbReference type="EMBL" id="GBP60580.1"/>
    </source>
</evidence>
<protein>
    <submittedName>
        <fullName evidence="2">Uncharacterized protein</fullName>
    </submittedName>
</protein>
<keyword evidence="3" id="KW-1185">Reference proteome</keyword>
<accession>A0A4C1XBV7</accession>
<name>A0A4C1XBV7_EUMVA</name>
<dbReference type="AlphaFoldDB" id="A0A4C1XBV7"/>
<dbReference type="Proteomes" id="UP000299102">
    <property type="component" value="Unassembled WGS sequence"/>
</dbReference>
<sequence>MLDCNMRQHAASIADVFMSYKVVGSAPDGCFSTPYALVDVTVCMFLRMCPIGMKPSPMLIRSFVAHPHAPLLNFEWPFVRTTSGDRSSICSGARRLIRPPCRRSPTWAPIQPSTNSPDAYQTR</sequence>
<dbReference type="EMBL" id="BGZK01000791">
    <property type="protein sequence ID" value="GBP60580.1"/>
    <property type="molecule type" value="Genomic_DNA"/>
</dbReference>
<comment type="caution">
    <text evidence="2">The sequence shown here is derived from an EMBL/GenBank/DDBJ whole genome shotgun (WGS) entry which is preliminary data.</text>
</comment>
<organism evidence="2 3">
    <name type="scientific">Eumeta variegata</name>
    <name type="common">Bagworm moth</name>
    <name type="synonym">Eumeta japonica</name>
    <dbReference type="NCBI Taxonomy" id="151549"/>
    <lineage>
        <taxon>Eukaryota</taxon>
        <taxon>Metazoa</taxon>
        <taxon>Ecdysozoa</taxon>
        <taxon>Arthropoda</taxon>
        <taxon>Hexapoda</taxon>
        <taxon>Insecta</taxon>
        <taxon>Pterygota</taxon>
        <taxon>Neoptera</taxon>
        <taxon>Endopterygota</taxon>
        <taxon>Lepidoptera</taxon>
        <taxon>Glossata</taxon>
        <taxon>Ditrysia</taxon>
        <taxon>Tineoidea</taxon>
        <taxon>Psychidae</taxon>
        <taxon>Oiketicinae</taxon>
        <taxon>Eumeta</taxon>
    </lineage>
</organism>
<evidence type="ECO:0000256" key="1">
    <source>
        <dbReference type="SAM" id="MobiDB-lite"/>
    </source>
</evidence>
<gene>
    <name evidence="2" type="ORF">EVAR_50944_1</name>
</gene>